<reference evidence="3" key="1">
    <citation type="submission" date="2022-07" db="EMBL/GenBank/DDBJ databases">
        <title>Phylogenomic reconstructions and comparative analyses of Kickxellomycotina fungi.</title>
        <authorList>
            <person name="Reynolds N.K."/>
            <person name="Stajich J.E."/>
            <person name="Barry K."/>
            <person name="Grigoriev I.V."/>
            <person name="Crous P."/>
            <person name="Smith M.E."/>
        </authorList>
    </citation>
    <scope>NUCLEOTIDE SEQUENCE</scope>
    <source>
        <strain evidence="3">RSA 861</strain>
    </source>
</reference>
<dbReference type="AlphaFoldDB" id="A0A9W8DWX1"/>
<feature type="region of interest" description="Disordered" evidence="1">
    <location>
        <begin position="292"/>
        <end position="329"/>
    </location>
</feature>
<keyword evidence="2" id="KW-0732">Signal</keyword>
<evidence type="ECO:0000313" key="4">
    <source>
        <dbReference type="Proteomes" id="UP001150569"/>
    </source>
</evidence>
<evidence type="ECO:0000313" key="3">
    <source>
        <dbReference type="EMBL" id="KAJ1929526.1"/>
    </source>
</evidence>
<feature type="compositionally biased region" description="Basic and acidic residues" evidence="1">
    <location>
        <begin position="300"/>
        <end position="311"/>
    </location>
</feature>
<feature type="region of interest" description="Disordered" evidence="1">
    <location>
        <begin position="145"/>
        <end position="193"/>
    </location>
</feature>
<accession>A0A9W8DWX1</accession>
<dbReference type="Proteomes" id="UP001150569">
    <property type="component" value="Unassembled WGS sequence"/>
</dbReference>
<evidence type="ECO:0000256" key="1">
    <source>
        <dbReference type="SAM" id="MobiDB-lite"/>
    </source>
</evidence>
<evidence type="ECO:0000256" key="2">
    <source>
        <dbReference type="SAM" id="SignalP"/>
    </source>
</evidence>
<feature type="chain" id="PRO_5040840182" evidence="2">
    <location>
        <begin position="22"/>
        <end position="329"/>
    </location>
</feature>
<proteinExistence type="predicted"/>
<sequence length="329" mass="35337">MRLFPATFGVSILFALVPSGATNPKPIPSHPFVYKADGSDHRRPLSQFLNKHFHPEFTPGDLSSVSTNTPATRFDDEAFVSSLRKYVAAKDGAESTPCFPGLRSLCIGKRPAKLIHPSRHRSDSDSDTKKTTILRRLWHRLASDRSSQSSDTTLVAEDSESDGHDQLRHHIQNPLGAGGATTAPQRDDSDTTLMVGKANPFHACRSLRAFLKRNRHANAKPAAYDDVDDGEGCHPASAPAVQLADPPSSSPSDIDLHDNTFPPVDIPQCVTGLSPCPRSKKLTAGIASDVAAGTRLWSPRHGDDGRARQRDSVLSMDAPSISAVAGGST</sequence>
<keyword evidence="4" id="KW-1185">Reference proteome</keyword>
<protein>
    <submittedName>
        <fullName evidence="3">Uncharacterized protein</fullName>
    </submittedName>
</protein>
<organism evidence="3 4">
    <name type="scientific">Tieghemiomyces parasiticus</name>
    <dbReference type="NCBI Taxonomy" id="78921"/>
    <lineage>
        <taxon>Eukaryota</taxon>
        <taxon>Fungi</taxon>
        <taxon>Fungi incertae sedis</taxon>
        <taxon>Zoopagomycota</taxon>
        <taxon>Kickxellomycotina</taxon>
        <taxon>Dimargaritomycetes</taxon>
        <taxon>Dimargaritales</taxon>
        <taxon>Dimargaritaceae</taxon>
        <taxon>Tieghemiomyces</taxon>
    </lineage>
</organism>
<gene>
    <name evidence="3" type="ORF">IWQ60_001071</name>
</gene>
<dbReference type="EMBL" id="JANBPT010000032">
    <property type="protein sequence ID" value="KAJ1929526.1"/>
    <property type="molecule type" value="Genomic_DNA"/>
</dbReference>
<feature type="signal peptide" evidence="2">
    <location>
        <begin position="1"/>
        <end position="21"/>
    </location>
</feature>
<name>A0A9W8DWX1_9FUNG</name>
<comment type="caution">
    <text evidence="3">The sequence shown here is derived from an EMBL/GenBank/DDBJ whole genome shotgun (WGS) entry which is preliminary data.</text>
</comment>